<dbReference type="SMART" id="SM00869">
    <property type="entry name" value="Autotransporter"/>
    <property type="match status" value="1"/>
</dbReference>
<comment type="caution">
    <text evidence="3">The sequence shown here is derived from an EMBL/GenBank/DDBJ whole genome shotgun (WGS) entry which is preliminary data.</text>
</comment>
<keyword evidence="4" id="KW-1185">Reference proteome</keyword>
<dbReference type="SUPFAM" id="SSF103515">
    <property type="entry name" value="Autotransporter"/>
    <property type="match status" value="1"/>
</dbReference>
<dbReference type="EMBL" id="JBHRUV010000002">
    <property type="protein sequence ID" value="MFC3264784.1"/>
    <property type="molecule type" value="Genomic_DNA"/>
</dbReference>
<dbReference type="InterPro" id="IPR005546">
    <property type="entry name" value="Autotransporte_beta"/>
</dbReference>
<dbReference type="InterPro" id="IPR036709">
    <property type="entry name" value="Autotransporte_beta_dom_sf"/>
</dbReference>
<evidence type="ECO:0000313" key="4">
    <source>
        <dbReference type="Proteomes" id="UP001595536"/>
    </source>
</evidence>
<protein>
    <submittedName>
        <fullName evidence="3">Autotransporter domain-containing protein</fullName>
    </submittedName>
</protein>
<evidence type="ECO:0000313" key="3">
    <source>
        <dbReference type="EMBL" id="MFC3264784.1"/>
    </source>
</evidence>
<dbReference type="PROSITE" id="PS51208">
    <property type="entry name" value="AUTOTRANSPORTER"/>
    <property type="match status" value="1"/>
</dbReference>
<evidence type="ECO:0000256" key="1">
    <source>
        <dbReference type="ARBA" id="ARBA00022729"/>
    </source>
</evidence>
<evidence type="ECO:0000259" key="2">
    <source>
        <dbReference type="PROSITE" id="PS51208"/>
    </source>
</evidence>
<dbReference type="InterPro" id="IPR013425">
    <property type="entry name" value="Autotrns_rpt"/>
</dbReference>
<dbReference type="InterPro" id="IPR011050">
    <property type="entry name" value="Pectin_lyase_fold/virulence"/>
</dbReference>
<name>A0ABV7LAR8_9HYPH</name>
<dbReference type="Proteomes" id="UP001595536">
    <property type="component" value="Unassembled WGS sequence"/>
</dbReference>
<dbReference type="NCBIfam" id="TIGR02601">
    <property type="entry name" value="autotrns_rpt"/>
    <property type="match status" value="5"/>
</dbReference>
<dbReference type="Pfam" id="PF12951">
    <property type="entry name" value="PATR"/>
    <property type="match status" value="6"/>
</dbReference>
<sequence>MGRADRRRRRPQCFGTGATADKSPNALAIGYLGGSQGTLNVRNGGRINLGLEPGANQYAQLFAGYGGGGSEINLDNGSINLGTHGASIRIGLGNGAVLNMSNGAVIDSSQGASHFWLGEWTGRKAVANVDNSAIIIRGGGTNTAKDERLFVIGYDGGAGEFNQSGDNSYVHVSGIHRVGIGNGNGASGVYNLNGGLLEVGREETRDSFWIGAVYGEGKRNAATAVFNVNGGAAHIHGNLEIGSAGVAGYMPDATVNINGGRVTVGGRVNFGPDNGRLNLYGGALELAGSNAITGSGELTLAGGVIRATGDLGVAHAATLAGTGATFDSNGHAITWSGAISGDGGLVKQGEGALILSGANAYTGGTTISGGQVVAQHATALGSGPVRLENGTLRLAAENVAPGEIVAAGAGGIDLNGYDLTLANGGSGSGAVSFVNNGATPATVTLASSLSWSGVTSLSGDLTLATTASNQLSARSVLDVGAASRVEIAHDQTVAGLTGAGAVALAAGAVFSVAAGEASLTFDGVISGAGGLRKAGEGQVTLTAAQTYAGDTTVESGVLALSGDGRLGAGRLALRGGVVELEQSAAFASITGILADGGAIRAAGDISLGQDIAIASAGHFDSNGRAITLSGAISGDGGLVKQGDGALILSGANAYAGGTTISGGQVVAQHAAALGSGPVRLERGTLQLAAENVTPGEIVAAGAGGIDLNGYDLTLAGGGSGSGAVSFVNSGAAPATVTLASAIGWQGTTGVGAGVTLHATGAGQLPAASTVSIDAGGALRADASQTLGGLAGAGDVTLGGAGDVELAVGANNADTTFGGVISGAGSLRKVGAGQLTLTAAQTFRGSAVVDSGVLALAGAGGFDDATAFVLNGGVLDLGGRTQKASAVQLSGGALRNGALDSGLFEASEGVVAVDLVGDGAFVKTGPGLTVLTGDNSAFSGTVTVAAGELAGPVAAFGAGGLITVNAGATVTFSQPGAGVWSGAIVGDGDLKVTGGGEIEITGAGNTFTGSATVEGATLRVNGALPNATVIVATDGRVSGSGVVGGLVVAGVAAPGNSPGTLVVSGDARFVSGSAYEVEVNAAGVSDRIAVSGVATIEGGVVAVLADQGNYARRTRYVILSADGGVAGQFDGVTSNMAFLTPSLQYDSASVTLQLDRNDLAFGQTAWTASQFAVATAVERLGYGNPLYDAILFTSAGQARAGFDMMSGEIHAAWTTTAFTEAGLVRDALLGRLRAAHGEGAAAAGQATVPAGKTGSGATFWGQGVGSWGEARASHGLASVDRRSGGFILGADADLGGVTAGVAGGYLDGRFDMDARLSRASSQTVFGALYAGASLGQMQLSAGASYAGARVSTQRGVAFAGYADYATAKYDARVFQAFGEIAYRLPLSETAAASPFVNVAGLRVSTDGFLEHGGAAALGGRSRTDSIGVTTAGVRFDLRAGGATLNGMIGWRGAFGDVRPTALNAFRGNLAAPFAVSSAPVDRSALAVAAGVDWAVAAGVKLGVSYNGQYGAHNADQQFRAHAEIRF</sequence>
<reference evidence="4" key="1">
    <citation type="journal article" date="2019" name="Int. J. Syst. Evol. Microbiol.">
        <title>The Global Catalogue of Microorganisms (GCM) 10K type strain sequencing project: providing services to taxonomists for standard genome sequencing and annotation.</title>
        <authorList>
            <consortium name="The Broad Institute Genomics Platform"/>
            <consortium name="The Broad Institute Genome Sequencing Center for Infectious Disease"/>
            <person name="Wu L."/>
            <person name="Ma J."/>
        </authorList>
    </citation>
    <scope>NUCLEOTIDE SEQUENCE [LARGE SCALE GENOMIC DNA]</scope>
    <source>
        <strain evidence="4">CCM 7941</strain>
    </source>
</reference>
<dbReference type="Gene3D" id="2.160.20.20">
    <property type="match status" value="1"/>
</dbReference>
<dbReference type="SUPFAM" id="SSF51126">
    <property type="entry name" value="Pectin lyase-like"/>
    <property type="match status" value="3"/>
</dbReference>
<accession>A0ABV7LAR8</accession>
<proteinExistence type="predicted"/>
<keyword evidence="1" id="KW-0732">Signal</keyword>
<dbReference type="Gene3D" id="2.40.128.130">
    <property type="entry name" value="Autotransporter beta-domain"/>
    <property type="match status" value="1"/>
</dbReference>
<dbReference type="RefSeq" id="WP_376828765.1">
    <property type="nucleotide sequence ID" value="NZ_JBHLWR010000004.1"/>
</dbReference>
<feature type="domain" description="Autotransporter" evidence="2">
    <location>
        <begin position="1251"/>
        <end position="1525"/>
    </location>
</feature>
<dbReference type="InterPro" id="IPR012332">
    <property type="entry name" value="Autotransporter_pectin_lyase_C"/>
</dbReference>
<gene>
    <name evidence="3" type="ORF">ACFOEX_00225</name>
</gene>
<organism evidence="3 4">
    <name type="scientific">Camelimonas abortus</name>
    <dbReference type="NCBI Taxonomy" id="1017184"/>
    <lineage>
        <taxon>Bacteria</taxon>
        <taxon>Pseudomonadati</taxon>
        <taxon>Pseudomonadota</taxon>
        <taxon>Alphaproteobacteria</taxon>
        <taxon>Hyphomicrobiales</taxon>
        <taxon>Chelatococcaceae</taxon>
        <taxon>Camelimonas</taxon>
    </lineage>
</organism>
<dbReference type="Pfam" id="PF03797">
    <property type="entry name" value="Autotransporter"/>
    <property type="match status" value="1"/>
</dbReference>